<dbReference type="InterPro" id="IPR052366">
    <property type="entry name" value="GTP_Pyrophosphokinase"/>
</dbReference>
<dbReference type="InterPro" id="IPR043519">
    <property type="entry name" value="NT_sf"/>
</dbReference>
<dbReference type="AlphaFoldDB" id="A0A430B7I6"/>
<dbReference type="Proteomes" id="UP000288028">
    <property type="component" value="Unassembled WGS sequence"/>
</dbReference>
<dbReference type="SUPFAM" id="SSF81301">
    <property type="entry name" value="Nucleotidyltransferase"/>
    <property type="match status" value="1"/>
</dbReference>
<dbReference type="InterPro" id="IPR007685">
    <property type="entry name" value="RelA_SpoT"/>
</dbReference>
<proteinExistence type="predicted"/>
<evidence type="ECO:0000313" key="4">
    <source>
        <dbReference type="Proteomes" id="UP000288028"/>
    </source>
</evidence>
<organism evidence="3 4">
    <name type="scientific">Vagococcus carniphilus</name>
    <dbReference type="NCBI Taxonomy" id="218144"/>
    <lineage>
        <taxon>Bacteria</taxon>
        <taxon>Bacillati</taxon>
        <taxon>Bacillota</taxon>
        <taxon>Bacilli</taxon>
        <taxon>Lactobacillales</taxon>
        <taxon>Enterococcaceae</taxon>
        <taxon>Vagococcus</taxon>
    </lineage>
</organism>
<dbReference type="SMART" id="SM00954">
    <property type="entry name" value="RelA_SpoT"/>
    <property type="match status" value="1"/>
</dbReference>
<dbReference type="CDD" id="cd05399">
    <property type="entry name" value="NT_Rel-Spo_like"/>
    <property type="match status" value="1"/>
</dbReference>
<dbReference type="PANTHER" id="PTHR47837">
    <property type="entry name" value="GTP PYROPHOSPHOKINASE YJBM"/>
    <property type="match status" value="1"/>
</dbReference>
<accession>A0A430B7I6</accession>
<dbReference type="UniPathway" id="UPA00908">
    <property type="reaction ID" value="UER00884"/>
</dbReference>
<name>A0A430B7I6_9ENTE</name>
<gene>
    <name evidence="3" type="ORF">CBF28_04785</name>
</gene>
<evidence type="ECO:0000259" key="2">
    <source>
        <dbReference type="SMART" id="SM00954"/>
    </source>
</evidence>
<dbReference type="PANTHER" id="PTHR47837:SF2">
    <property type="entry name" value="GTP PYROPHOSPHOKINASE YWAC"/>
    <property type="match status" value="1"/>
</dbReference>
<dbReference type="Gene3D" id="1.10.287.860">
    <property type="entry name" value="Nucleotidyltransferase"/>
    <property type="match status" value="1"/>
</dbReference>
<evidence type="ECO:0000313" key="3">
    <source>
        <dbReference type="EMBL" id="RSU16291.1"/>
    </source>
</evidence>
<reference evidence="3 4" key="1">
    <citation type="submission" date="2017-05" db="EMBL/GenBank/DDBJ databases">
        <title>Vagococcus spp. assemblies.</title>
        <authorList>
            <person name="Gulvik C.A."/>
        </authorList>
    </citation>
    <scope>NUCLEOTIDE SEQUENCE [LARGE SCALE GENOMIC DNA]</scope>
    <source>
        <strain evidence="3 4">SS1714</strain>
    </source>
</reference>
<comment type="pathway">
    <text evidence="1">Purine metabolism; ppGpp biosynthesis; ppGpp from GTP: step 1/2.</text>
</comment>
<dbReference type="Gene3D" id="3.30.460.10">
    <property type="entry name" value="Beta Polymerase, domain 2"/>
    <property type="match status" value="1"/>
</dbReference>
<feature type="domain" description="RelA/SpoT" evidence="2">
    <location>
        <begin position="59"/>
        <end position="182"/>
    </location>
</feature>
<dbReference type="Pfam" id="PF04607">
    <property type="entry name" value="RelA_SpoT"/>
    <property type="match status" value="1"/>
</dbReference>
<protein>
    <recommendedName>
        <fullName evidence="2">RelA/SpoT domain-containing protein</fullName>
    </recommendedName>
</protein>
<evidence type="ECO:0000256" key="1">
    <source>
        <dbReference type="ARBA" id="ARBA00004976"/>
    </source>
</evidence>
<dbReference type="EMBL" id="NGKB01000003">
    <property type="protein sequence ID" value="RSU16291.1"/>
    <property type="molecule type" value="Genomic_DNA"/>
</dbReference>
<comment type="caution">
    <text evidence="3">The sequence shown here is derived from an EMBL/GenBank/DDBJ whole genome shotgun (WGS) entry which is preliminary data.</text>
</comment>
<keyword evidence="4" id="KW-1185">Reference proteome</keyword>
<dbReference type="GO" id="GO:0015970">
    <property type="term" value="P:guanosine tetraphosphate biosynthetic process"/>
    <property type="evidence" value="ECO:0007669"/>
    <property type="project" value="UniProtKB-UniPathway"/>
</dbReference>
<sequence>MLARNKNESCLSAINIYKDLALEYESVLDEVVTKLTIINRDIAHNHSGIRRDIIQQIKSRIKTMESLVNKLNRLELNFSSNIVKKEIFDFAGIRVICSYVDDIYWLFETLTRQEDITIVEVKDYIKNPKKNGYKSLHVILEVPVYFAEKTNYLKIEVQFRTLAMDFWASLEHGIKYKRHTNDSKLSQRLLKVSETISEMEEEMLLIRKEIEEETE</sequence>